<comment type="caution">
    <text evidence="2">The sequence shown here is derived from an EMBL/GenBank/DDBJ whole genome shotgun (WGS) entry which is preliminary data.</text>
</comment>
<feature type="compositionally biased region" description="Low complexity" evidence="1">
    <location>
        <begin position="115"/>
        <end position="128"/>
    </location>
</feature>
<name>A0AA39QFV0_9AGAR</name>
<sequence length="890" mass="100669">MSSLPKSAISVYLAGHICFLTLDIRVVTSSLVEITLQTLIDEINKEHSLWCSCSGFSLSVSQVYLTSRTSDLCTHQALENFCQDDRFDKKILDDAALQQQLRQDGVSTFIVGTNSSSPTPSSMPRTSTAGRPLKRLKRSLEDSAEALPPSQRTTPGFKVTFEAGVRTIRSNLGFTGLKNKRPSAFGRIPSEPGTFAFDRSLTLFRINHLRRSFPAKFSYHHHEGAARNFWVSMVIAFHDIHCASQYSESFGKMAIGASKNIPHSEYLVLEFPLCDLKATGRSDFERSFDRTIKRCLVDFVTKYHRLLYPDLDNGSERPDPLIDDDLEISFDNIMVLAQASGRPILCVTTDYDLAGNEAWYNRICSEQSVTPYQVARIMSRFFSRVNAWFNKGLIDMVLCVGEYGAFAQAILDTFAVHDLSFDPSFNTACGVTKQEALAMIRVAYNDVKAMTIDENHDRFKELIEVAGGYRNSPGLGVTGDLLLRYDLFYLFLGAALKVCDINVSLKHVRPLYTWWHSTITREAVGNVARFSSSQTREHVRDALLLPGVQEKSIGCDLLRDSLAYSHVPTFPVETSGLQPPLEPSDEALPRLLFALGMLTVVPNQPLRLRIPNNVIADEVGALLHLKDKLQQPFSGADWIKTTVEDFFQSLDVRHILDMKEHTLQTAMILLIKQGVKRNGIAVIEEVYLRQDLKNNTKNRYVDLFLPETLDVLELKNASISDIYRGTFGLLLRPTYHDLQLFRHRLRQINIRRDKLPVPAPPPTGFHDGQDRGIETPYEYKKLADELTWHDLRVAFRYRGEKPGQYLEGIKRLDQLWRDGRHQASLYQGIIAGGGGDIWDDRISRRGSDKDYRFVKAYVVILIGAEVVFVDTLDPKPSKWTYTIRAGYKTL</sequence>
<dbReference type="Proteomes" id="UP001175228">
    <property type="component" value="Unassembled WGS sequence"/>
</dbReference>
<dbReference type="EMBL" id="JAUEPU010000005">
    <property type="protein sequence ID" value="KAK0502158.1"/>
    <property type="molecule type" value="Genomic_DNA"/>
</dbReference>
<dbReference type="AlphaFoldDB" id="A0AA39QFV0"/>
<gene>
    <name evidence="2" type="ORF">EDD18DRAFT_1139496</name>
</gene>
<evidence type="ECO:0000256" key="1">
    <source>
        <dbReference type="SAM" id="MobiDB-lite"/>
    </source>
</evidence>
<reference evidence="2" key="1">
    <citation type="submission" date="2023-06" db="EMBL/GenBank/DDBJ databases">
        <authorList>
            <consortium name="Lawrence Berkeley National Laboratory"/>
            <person name="Ahrendt S."/>
            <person name="Sahu N."/>
            <person name="Indic B."/>
            <person name="Wong-Bajracharya J."/>
            <person name="Merenyi Z."/>
            <person name="Ke H.-M."/>
            <person name="Monk M."/>
            <person name="Kocsube S."/>
            <person name="Drula E."/>
            <person name="Lipzen A."/>
            <person name="Balint B."/>
            <person name="Henrissat B."/>
            <person name="Andreopoulos B."/>
            <person name="Martin F.M."/>
            <person name="Harder C.B."/>
            <person name="Rigling D."/>
            <person name="Ford K.L."/>
            <person name="Foster G.D."/>
            <person name="Pangilinan J."/>
            <person name="Papanicolaou A."/>
            <person name="Barry K."/>
            <person name="LaButti K."/>
            <person name="Viragh M."/>
            <person name="Koriabine M."/>
            <person name="Yan M."/>
            <person name="Riley R."/>
            <person name="Champramary S."/>
            <person name="Plett K.L."/>
            <person name="Tsai I.J."/>
            <person name="Slot J."/>
            <person name="Sipos G."/>
            <person name="Plett J."/>
            <person name="Nagy L.G."/>
            <person name="Grigoriev I.V."/>
        </authorList>
    </citation>
    <scope>NUCLEOTIDE SEQUENCE</scope>
    <source>
        <strain evidence="2">HWK02</strain>
    </source>
</reference>
<evidence type="ECO:0000313" key="3">
    <source>
        <dbReference type="Proteomes" id="UP001175228"/>
    </source>
</evidence>
<organism evidence="2 3">
    <name type="scientific">Armillaria luteobubalina</name>
    <dbReference type="NCBI Taxonomy" id="153913"/>
    <lineage>
        <taxon>Eukaryota</taxon>
        <taxon>Fungi</taxon>
        <taxon>Dikarya</taxon>
        <taxon>Basidiomycota</taxon>
        <taxon>Agaricomycotina</taxon>
        <taxon>Agaricomycetes</taxon>
        <taxon>Agaricomycetidae</taxon>
        <taxon>Agaricales</taxon>
        <taxon>Marasmiineae</taxon>
        <taxon>Physalacriaceae</taxon>
        <taxon>Armillaria</taxon>
    </lineage>
</organism>
<keyword evidence="3" id="KW-1185">Reference proteome</keyword>
<proteinExistence type="predicted"/>
<feature type="region of interest" description="Disordered" evidence="1">
    <location>
        <begin position="112"/>
        <end position="132"/>
    </location>
</feature>
<evidence type="ECO:0000313" key="2">
    <source>
        <dbReference type="EMBL" id="KAK0502158.1"/>
    </source>
</evidence>
<protein>
    <submittedName>
        <fullName evidence="2">Uncharacterized protein</fullName>
    </submittedName>
</protein>
<accession>A0AA39QFV0</accession>